<dbReference type="Pfam" id="PF22381">
    <property type="entry name" value="Staph_reg_Sar_Rot"/>
    <property type="match status" value="1"/>
</dbReference>
<dbReference type="InterPro" id="IPR000835">
    <property type="entry name" value="HTH_MarR-typ"/>
</dbReference>
<dbReference type="Proteomes" id="UP000244940">
    <property type="component" value="Unassembled WGS sequence"/>
</dbReference>
<keyword evidence="3" id="KW-0805">Transcription regulation</keyword>
<keyword evidence="8" id="KW-1185">Reference proteome</keyword>
<dbReference type="PANTHER" id="PTHR33164:SF5">
    <property type="entry name" value="ORGANIC HYDROPEROXIDE RESISTANCE TRANSCRIPTIONAL REGULATOR"/>
    <property type="match status" value="1"/>
</dbReference>
<dbReference type="GeneID" id="94366588"/>
<dbReference type="GO" id="GO:0003700">
    <property type="term" value="F:DNA-binding transcription factor activity"/>
    <property type="evidence" value="ECO:0007669"/>
    <property type="project" value="InterPro"/>
</dbReference>
<sequence length="142" mass="15800">MTISPADMLCFSLYSTQHAMQAAYKPLLEPLGLTYPQYLVLSALWSNDGCKVGELGGELLLETNTLTPLLKRMETAGLVTRKRDTRDERQVRVHLTADGRAMQDRAAHVPEGFLRATGLSIPQLAALRDQLNAMRETMRAKT</sequence>
<feature type="domain" description="HTH marR-type" evidence="6">
    <location>
        <begin position="6"/>
        <end position="136"/>
    </location>
</feature>
<keyword evidence="5" id="KW-0804">Transcription</keyword>
<dbReference type="RefSeq" id="WP_109534541.1">
    <property type="nucleotide sequence ID" value="NZ_CAXPUO010000063.1"/>
</dbReference>
<dbReference type="SUPFAM" id="SSF46785">
    <property type="entry name" value="Winged helix' DNA-binding domain"/>
    <property type="match status" value="1"/>
</dbReference>
<dbReference type="InterPro" id="IPR039422">
    <property type="entry name" value="MarR/SlyA-like"/>
</dbReference>
<evidence type="ECO:0000256" key="1">
    <source>
        <dbReference type="ARBA" id="ARBA00004496"/>
    </source>
</evidence>
<organism evidence="7 8">
    <name type="scientific">Pararhodobacter marinus</name>
    <dbReference type="NCBI Taxonomy" id="2184063"/>
    <lineage>
        <taxon>Bacteria</taxon>
        <taxon>Pseudomonadati</taxon>
        <taxon>Pseudomonadota</taxon>
        <taxon>Alphaproteobacteria</taxon>
        <taxon>Rhodobacterales</taxon>
        <taxon>Paracoccaceae</taxon>
        <taxon>Pararhodobacter</taxon>
    </lineage>
</organism>
<dbReference type="OrthoDB" id="9806864at2"/>
<dbReference type="FunFam" id="1.10.10.10:FF:000163">
    <property type="entry name" value="MarR family transcriptional regulator"/>
    <property type="match status" value="1"/>
</dbReference>
<dbReference type="Gene3D" id="1.10.10.10">
    <property type="entry name" value="Winged helix-like DNA-binding domain superfamily/Winged helix DNA-binding domain"/>
    <property type="match status" value="1"/>
</dbReference>
<evidence type="ECO:0000313" key="8">
    <source>
        <dbReference type="Proteomes" id="UP000244940"/>
    </source>
</evidence>
<gene>
    <name evidence="7" type="ORF">C4N9_16975</name>
</gene>
<dbReference type="PANTHER" id="PTHR33164">
    <property type="entry name" value="TRANSCRIPTIONAL REGULATOR, MARR FAMILY"/>
    <property type="match status" value="1"/>
</dbReference>
<dbReference type="InterPro" id="IPR036388">
    <property type="entry name" value="WH-like_DNA-bd_sf"/>
</dbReference>
<evidence type="ECO:0000256" key="3">
    <source>
        <dbReference type="ARBA" id="ARBA00023015"/>
    </source>
</evidence>
<dbReference type="SMART" id="SM00347">
    <property type="entry name" value="HTH_MARR"/>
    <property type="match status" value="1"/>
</dbReference>
<dbReference type="EMBL" id="QEYD01000011">
    <property type="protein sequence ID" value="PWE27351.1"/>
    <property type="molecule type" value="Genomic_DNA"/>
</dbReference>
<protein>
    <submittedName>
        <fullName evidence="7">MarR family transcriptional regulator</fullName>
    </submittedName>
</protein>
<dbReference type="GO" id="GO:0006950">
    <property type="term" value="P:response to stress"/>
    <property type="evidence" value="ECO:0007669"/>
    <property type="project" value="TreeGrafter"/>
</dbReference>
<comment type="caution">
    <text evidence="7">The sequence shown here is derived from an EMBL/GenBank/DDBJ whole genome shotgun (WGS) entry which is preliminary data.</text>
</comment>
<keyword evidence="2" id="KW-0963">Cytoplasm</keyword>
<evidence type="ECO:0000313" key="7">
    <source>
        <dbReference type="EMBL" id="PWE27351.1"/>
    </source>
</evidence>
<dbReference type="GO" id="GO:0005737">
    <property type="term" value="C:cytoplasm"/>
    <property type="evidence" value="ECO:0007669"/>
    <property type="project" value="UniProtKB-SubCell"/>
</dbReference>
<evidence type="ECO:0000256" key="2">
    <source>
        <dbReference type="ARBA" id="ARBA00022490"/>
    </source>
</evidence>
<evidence type="ECO:0000259" key="6">
    <source>
        <dbReference type="PROSITE" id="PS50995"/>
    </source>
</evidence>
<dbReference type="AlphaFoldDB" id="A0A2U2C692"/>
<dbReference type="InterPro" id="IPR036390">
    <property type="entry name" value="WH_DNA-bd_sf"/>
</dbReference>
<proteinExistence type="predicted"/>
<dbReference type="InterPro" id="IPR055166">
    <property type="entry name" value="Transc_reg_Sar_Rot_HTH"/>
</dbReference>
<dbReference type="PROSITE" id="PS50995">
    <property type="entry name" value="HTH_MARR_2"/>
    <property type="match status" value="1"/>
</dbReference>
<dbReference type="GO" id="GO:0003677">
    <property type="term" value="F:DNA binding"/>
    <property type="evidence" value="ECO:0007669"/>
    <property type="project" value="UniProtKB-KW"/>
</dbReference>
<comment type="subcellular location">
    <subcellularLocation>
        <location evidence="1">Cytoplasm</location>
    </subcellularLocation>
</comment>
<keyword evidence="4" id="KW-0238">DNA-binding</keyword>
<reference evidence="7 8" key="1">
    <citation type="submission" date="2018-05" db="EMBL/GenBank/DDBJ databases">
        <title>Pararhodobacter marina sp. nov., isolated from deep-sea water of the Indian Ocean.</title>
        <authorList>
            <person name="Lai Q.Sr."/>
            <person name="Liu X."/>
            <person name="Shao Z."/>
        </authorList>
    </citation>
    <scope>NUCLEOTIDE SEQUENCE [LARGE SCALE GENOMIC DNA]</scope>
    <source>
        <strain evidence="7 8">CIC4N-9</strain>
    </source>
</reference>
<accession>A0A2U2C692</accession>
<name>A0A2U2C692_9RHOB</name>
<evidence type="ECO:0000256" key="4">
    <source>
        <dbReference type="ARBA" id="ARBA00023125"/>
    </source>
</evidence>
<evidence type="ECO:0000256" key="5">
    <source>
        <dbReference type="ARBA" id="ARBA00023163"/>
    </source>
</evidence>